<gene>
    <name evidence="1" type="ORF">MOC_1832</name>
</gene>
<reference evidence="1 2" key="1">
    <citation type="journal article" date="2014" name="PLoS ONE">
        <title>Genome Information of Methylobacterium oryzae, a Plant-Probiotic Methylotroph in the Phyllosphere.</title>
        <authorList>
            <person name="Kwak M.J."/>
            <person name="Jeong H."/>
            <person name="Madhaiyan M."/>
            <person name="Lee Y."/>
            <person name="Sa T.M."/>
            <person name="Oh T.K."/>
            <person name="Kim J.F."/>
        </authorList>
    </citation>
    <scope>NUCLEOTIDE SEQUENCE [LARGE SCALE GENOMIC DNA]</scope>
    <source>
        <strain evidence="1 2">CBMB20</strain>
    </source>
</reference>
<sequence>MTVLRIKDLVNRGPFGRTKLFTDIAAGRLIARKVGRSTIVHENDWRAYLEGTPRPAKA</sequence>
<accession>A0A089NQA7</accession>
<evidence type="ECO:0000313" key="1">
    <source>
        <dbReference type="EMBL" id="AIQ89587.1"/>
    </source>
</evidence>
<dbReference type="EMBL" id="CP003811">
    <property type="protein sequence ID" value="AIQ89587.1"/>
    <property type="molecule type" value="Genomic_DNA"/>
</dbReference>
<dbReference type="KEGG" id="mor:MOC_1832"/>
<name>A0A089NQA7_9HYPH</name>
<dbReference type="Proteomes" id="UP000029492">
    <property type="component" value="Chromosome"/>
</dbReference>
<protein>
    <submittedName>
        <fullName evidence="1">Protein of unassigned function</fullName>
    </submittedName>
</protein>
<organism evidence="1 2">
    <name type="scientific">Methylobacterium oryzae CBMB20</name>
    <dbReference type="NCBI Taxonomy" id="693986"/>
    <lineage>
        <taxon>Bacteria</taxon>
        <taxon>Pseudomonadati</taxon>
        <taxon>Pseudomonadota</taxon>
        <taxon>Alphaproteobacteria</taxon>
        <taxon>Hyphomicrobiales</taxon>
        <taxon>Methylobacteriaceae</taxon>
        <taxon>Methylobacterium</taxon>
    </lineage>
</organism>
<dbReference type="AlphaFoldDB" id="A0A089NQA7"/>
<keyword evidence="2" id="KW-1185">Reference proteome</keyword>
<dbReference type="eggNOG" id="ENOG503128Y">
    <property type="taxonomic scope" value="Bacteria"/>
</dbReference>
<dbReference type="HOGENOM" id="CLU_2974287_0_0_5"/>
<proteinExistence type="predicted"/>
<evidence type="ECO:0000313" key="2">
    <source>
        <dbReference type="Proteomes" id="UP000029492"/>
    </source>
</evidence>